<dbReference type="Proteomes" id="UP000190961">
    <property type="component" value="Unassembled WGS sequence"/>
</dbReference>
<dbReference type="Pfam" id="PF20216">
    <property type="entry name" value="DUF6576"/>
    <property type="match status" value="1"/>
</dbReference>
<evidence type="ECO:0000259" key="1">
    <source>
        <dbReference type="Pfam" id="PF20216"/>
    </source>
</evidence>
<dbReference type="InterPro" id="IPR046483">
    <property type="entry name" value="DUF6576"/>
</dbReference>
<dbReference type="STRING" id="688867.SAMN05660236_1656"/>
<dbReference type="AlphaFoldDB" id="A0A1T5JZH2"/>
<organism evidence="2 3">
    <name type="scientific">Ohtaekwangia koreensis</name>
    <dbReference type="NCBI Taxonomy" id="688867"/>
    <lineage>
        <taxon>Bacteria</taxon>
        <taxon>Pseudomonadati</taxon>
        <taxon>Bacteroidota</taxon>
        <taxon>Cytophagia</taxon>
        <taxon>Cytophagales</taxon>
        <taxon>Fulvivirgaceae</taxon>
        <taxon>Ohtaekwangia</taxon>
    </lineage>
</organism>
<feature type="domain" description="DUF6576" evidence="1">
    <location>
        <begin position="28"/>
        <end position="73"/>
    </location>
</feature>
<dbReference type="EMBL" id="FUZU01000001">
    <property type="protein sequence ID" value="SKC56962.1"/>
    <property type="molecule type" value="Genomic_DNA"/>
</dbReference>
<evidence type="ECO:0000313" key="2">
    <source>
        <dbReference type="EMBL" id="SKC56962.1"/>
    </source>
</evidence>
<proteinExistence type="predicted"/>
<evidence type="ECO:0000313" key="3">
    <source>
        <dbReference type="Proteomes" id="UP000190961"/>
    </source>
</evidence>
<protein>
    <recommendedName>
        <fullName evidence="1">DUF6576 domain-containing protein</fullName>
    </recommendedName>
</protein>
<gene>
    <name evidence="2" type="ORF">SAMN05660236_1656</name>
</gene>
<name>A0A1T5JZH2_9BACT</name>
<reference evidence="2 3" key="1">
    <citation type="submission" date="2017-02" db="EMBL/GenBank/DDBJ databases">
        <authorList>
            <person name="Peterson S.W."/>
        </authorList>
    </citation>
    <scope>NUCLEOTIDE SEQUENCE [LARGE SCALE GENOMIC DNA]</scope>
    <source>
        <strain evidence="2 3">DSM 25262</strain>
    </source>
</reference>
<dbReference type="RefSeq" id="WP_079686189.1">
    <property type="nucleotide sequence ID" value="NZ_FUZU01000001.1"/>
</dbReference>
<sequence length="74" mass="8662">MGLYGTLIVVAILIYFFRNSIFGKNLETKDDRYNAMRKQRLDELDRLLDKINTRGIDSLTPGERRRLDELSGKK</sequence>
<keyword evidence="3" id="KW-1185">Reference proteome</keyword>
<accession>A0A1T5JZH2</accession>